<feature type="domain" description="Amidohydrolase 3" evidence="1">
    <location>
        <begin position="55"/>
        <end position="512"/>
    </location>
</feature>
<gene>
    <name evidence="2" type="ordered locus">Acear_1836</name>
</gene>
<dbReference type="Gene3D" id="2.30.40.10">
    <property type="entry name" value="Urease, subunit C, domain 1"/>
    <property type="match status" value="1"/>
</dbReference>
<protein>
    <submittedName>
        <fullName evidence="2">Amidohydrolase 3</fullName>
    </submittedName>
</protein>
<keyword evidence="2" id="KW-0378">Hydrolase</keyword>
<dbReference type="STRING" id="574087.Acear_1836"/>
<dbReference type="InterPro" id="IPR032466">
    <property type="entry name" value="Metal_Hydrolase"/>
</dbReference>
<dbReference type="InterPro" id="IPR013108">
    <property type="entry name" value="Amidohydro_3"/>
</dbReference>
<evidence type="ECO:0000313" key="2">
    <source>
        <dbReference type="EMBL" id="ADL13340.1"/>
    </source>
</evidence>
<dbReference type="InterPro" id="IPR033932">
    <property type="entry name" value="YtcJ-like"/>
</dbReference>
<organism evidence="2 3">
    <name type="scientific">Acetohalobium arabaticum (strain ATCC 49924 / DSM 5501 / Z-7288)</name>
    <dbReference type="NCBI Taxonomy" id="574087"/>
    <lineage>
        <taxon>Bacteria</taxon>
        <taxon>Bacillati</taxon>
        <taxon>Bacillota</taxon>
        <taxon>Clostridia</taxon>
        <taxon>Halanaerobiales</taxon>
        <taxon>Halobacteroidaceae</taxon>
        <taxon>Acetohalobium</taxon>
    </lineage>
</organism>
<dbReference type="SUPFAM" id="SSF51338">
    <property type="entry name" value="Composite domain of metallo-dependent hydrolases"/>
    <property type="match status" value="1"/>
</dbReference>
<dbReference type="Gene3D" id="3.10.310.70">
    <property type="match status" value="1"/>
</dbReference>
<dbReference type="KEGG" id="aar:Acear_1836"/>
<evidence type="ECO:0000313" key="3">
    <source>
        <dbReference type="Proteomes" id="UP000001661"/>
    </source>
</evidence>
<dbReference type="EMBL" id="CP002105">
    <property type="protein sequence ID" value="ADL13340.1"/>
    <property type="molecule type" value="Genomic_DNA"/>
</dbReference>
<proteinExistence type="predicted"/>
<evidence type="ECO:0000259" key="1">
    <source>
        <dbReference type="Pfam" id="PF07969"/>
    </source>
</evidence>
<dbReference type="HOGENOM" id="CLU_009942_3_1_9"/>
<reference evidence="2 3" key="1">
    <citation type="journal article" date="2010" name="Stand. Genomic Sci.">
        <title>Complete genome sequence of Acetohalobium arabaticum type strain (Z-7288).</title>
        <authorList>
            <person name="Sikorski J."/>
            <person name="Lapidus A."/>
            <person name="Chertkov O."/>
            <person name="Lucas S."/>
            <person name="Copeland A."/>
            <person name="Glavina Del Rio T."/>
            <person name="Nolan M."/>
            <person name="Tice H."/>
            <person name="Cheng J.F."/>
            <person name="Han C."/>
            <person name="Brambilla E."/>
            <person name="Pitluck S."/>
            <person name="Liolios K."/>
            <person name="Ivanova N."/>
            <person name="Mavromatis K."/>
            <person name="Mikhailova N."/>
            <person name="Pati A."/>
            <person name="Bruce D."/>
            <person name="Detter C."/>
            <person name="Tapia R."/>
            <person name="Goodwin L."/>
            <person name="Chen A."/>
            <person name="Palaniappan K."/>
            <person name="Land M."/>
            <person name="Hauser L."/>
            <person name="Chang Y.J."/>
            <person name="Jeffries C.D."/>
            <person name="Rohde M."/>
            <person name="Goker M."/>
            <person name="Spring S."/>
            <person name="Woyke T."/>
            <person name="Bristow J."/>
            <person name="Eisen J.A."/>
            <person name="Markowitz V."/>
            <person name="Hugenholtz P."/>
            <person name="Kyrpides N.C."/>
            <person name="Klenk H.P."/>
        </authorList>
    </citation>
    <scope>NUCLEOTIDE SEQUENCE [LARGE SCALE GENOMIC DNA]</scope>
    <source>
        <strain evidence="3">ATCC 49924 / DSM 5501 / Z-7288</strain>
    </source>
</reference>
<sequence>MKTLADLILYNGKIITLDGTDRIVEAVAVNKEEIIAVGTNEEIKEFMTDNTQQLNLEGKTVVPGFIDSHVHFVQTGLNKLFLNFTGVDSREEMLNLIKNRAQKLPAGEWIYGVGFDEENFADPQPPTRWQLDKLVPDNPAWFSRVDCHSCVVNSKALQLLNMPRNILGLDRDRKGRVTGVIRNKANFEVRNWVLGNIPNRKRMKAIQVATRLALEVGITTIHSMEGGGLFSELDLQLLLEVKDENPLDIVLFNQTMDVDRVLSLGLDRIGGCIALDGSIGSRTAALIEPYADEPTTRARLYHSQKRINEFVTTAHKAGLQIAVHAIGSRAIDQILEAYQVAQKEYPRDNPRHRVEHNELINQQQINKAKELGVTLSMQPAFEYYWGGSAGMYSTRLGEKRAKRTNPFRDIIDANCLMIGGSDSDVTPMDPLLGIHGAVNHSNPTQQLTIKEALKLFTINPAKAAFEADIKGSIEVGKAANLTVLNRDILTVPSDEIKDIEVMKTIIKGRIHYARY</sequence>
<dbReference type="eggNOG" id="COG1574">
    <property type="taxonomic scope" value="Bacteria"/>
</dbReference>
<accession>D9QS49</accession>
<dbReference type="AlphaFoldDB" id="D9QS49"/>
<dbReference type="CDD" id="cd01300">
    <property type="entry name" value="YtcJ_like"/>
    <property type="match status" value="1"/>
</dbReference>
<dbReference type="InterPro" id="IPR011059">
    <property type="entry name" value="Metal-dep_hydrolase_composite"/>
</dbReference>
<dbReference type="OrthoDB" id="9767366at2"/>
<dbReference type="PANTHER" id="PTHR22642">
    <property type="entry name" value="IMIDAZOLONEPROPIONASE"/>
    <property type="match status" value="1"/>
</dbReference>
<dbReference type="Proteomes" id="UP000001661">
    <property type="component" value="Chromosome"/>
</dbReference>
<dbReference type="SUPFAM" id="SSF51556">
    <property type="entry name" value="Metallo-dependent hydrolases"/>
    <property type="match status" value="1"/>
</dbReference>
<keyword evidence="3" id="KW-1185">Reference proteome</keyword>
<dbReference type="PANTHER" id="PTHR22642:SF22">
    <property type="entry name" value="EXOENZYMES REGULATORY PROTEIN AEPA"/>
    <property type="match status" value="1"/>
</dbReference>
<dbReference type="RefSeq" id="WP_013278785.1">
    <property type="nucleotide sequence ID" value="NC_014378.1"/>
</dbReference>
<dbReference type="GO" id="GO:0016810">
    <property type="term" value="F:hydrolase activity, acting on carbon-nitrogen (but not peptide) bonds"/>
    <property type="evidence" value="ECO:0007669"/>
    <property type="project" value="InterPro"/>
</dbReference>
<dbReference type="Pfam" id="PF07969">
    <property type="entry name" value="Amidohydro_3"/>
    <property type="match status" value="1"/>
</dbReference>
<name>D9QS49_ACEAZ</name>
<dbReference type="Gene3D" id="3.20.20.140">
    <property type="entry name" value="Metal-dependent hydrolases"/>
    <property type="match status" value="1"/>
</dbReference>